<dbReference type="STRING" id="1089305.SAMN05444148_1874"/>
<keyword evidence="1" id="KW-0489">Methyltransferase</keyword>
<dbReference type="GO" id="GO:0008168">
    <property type="term" value="F:methyltransferase activity"/>
    <property type="evidence" value="ECO:0007669"/>
    <property type="project" value="UniProtKB-KW"/>
</dbReference>
<gene>
    <name evidence="1" type="ORF">SAMN05444148_1874</name>
</gene>
<reference evidence="2" key="1">
    <citation type="submission" date="2016-11" db="EMBL/GenBank/DDBJ databases">
        <authorList>
            <person name="Varghese N."/>
            <person name="Submissions S."/>
        </authorList>
    </citation>
    <scope>NUCLEOTIDE SEQUENCE [LARGE SCALE GENOMIC DNA]</scope>
    <source>
        <strain evidence="2">DSM 25330</strain>
    </source>
</reference>
<dbReference type="Pfam" id="PF13578">
    <property type="entry name" value="Methyltransf_24"/>
    <property type="match status" value="1"/>
</dbReference>
<dbReference type="RefSeq" id="WP_073085787.1">
    <property type="nucleotide sequence ID" value="NZ_FQWS01000002.1"/>
</dbReference>
<organism evidence="1 2">
    <name type="scientific">Winogradskyella jejuensis</name>
    <dbReference type="NCBI Taxonomy" id="1089305"/>
    <lineage>
        <taxon>Bacteria</taxon>
        <taxon>Pseudomonadati</taxon>
        <taxon>Bacteroidota</taxon>
        <taxon>Flavobacteriia</taxon>
        <taxon>Flavobacteriales</taxon>
        <taxon>Flavobacteriaceae</taxon>
        <taxon>Winogradskyella</taxon>
    </lineage>
</organism>
<keyword evidence="2" id="KW-1185">Reference proteome</keyword>
<dbReference type="GO" id="GO:0032259">
    <property type="term" value="P:methylation"/>
    <property type="evidence" value="ECO:0007669"/>
    <property type="project" value="UniProtKB-KW"/>
</dbReference>
<evidence type="ECO:0000313" key="2">
    <source>
        <dbReference type="Proteomes" id="UP000184522"/>
    </source>
</evidence>
<sequence length="256" mass="29576">MHQFLSYVKFLINSTNQHGVHSPFIYDFVIKCLYDKTNYEAYSHLKTYRNQLLQSKQTLNITDFGAGSKVMNSKKRSVSKMAKNSSSSLKDSKLLYRIANYFKFKNTLELGTSLGVGTQALALGHSNNKITTIEGCPETFKFTKQQFEALNLSNIRTINSDFKTAISQLKEDTFDCIFFDGHHNKAATLEYFNLLISKAHNDSLFIFDDIYWSKDMTEAWKDIVNDNRVTASIDTFNLGFAFFRKEQPKQHFRIRL</sequence>
<dbReference type="InterPro" id="IPR029063">
    <property type="entry name" value="SAM-dependent_MTases_sf"/>
</dbReference>
<dbReference type="SUPFAM" id="SSF53335">
    <property type="entry name" value="S-adenosyl-L-methionine-dependent methyltransferases"/>
    <property type="match status" value="1"/>
</dbReference>
<protein>
    <submittedName>
        <fullName evidence="1">Methyltransferase domain-containing protein</fullName>
    </submittedName>
</protein>
<dbReference type="EMBL" id="FQWS01000002">
    <property type="protein sequence ID" value="SHH38162.1"/>
    <property type="molecule type" value="Genomic_DNA"/>
</dbReference>
<evidence type="ECO:0000313" key="1">
    <source>
        <dbReference type="EMBL" id="SHH38162.1"/>
    </source>
</evidence>
<dbReference type="OrthoDB" id="5464618at2"/>
<dbReference type="AlphaFoldDB" id="A0A1M5SHU0"/>
<proteinExistence type="predicted"/>
<dbReference type="Proteomes" id="UP000184522">
    <property type="component" value="Unassembled WGS sequence"/>
</dbReference>
<name>A0A1M5SHU0_9FLAO</name>
<accession>A0A1M5SHU0</accession>
<keyword evidence="1" id="KW-0808">Transferase</keyword>
<dbReference type="Gene3D" id="3.40.50.150">
    <property type="entry name" value="Vaccinia Virus protein VP39"/>
    <property type="match status" value="1"/>
</dbReference>